<dbReference type="PROSITE" id="PS00565">
    <property type="entry name" value="ARGININOSUCCIN_SYN_2"/>
    <property type="match status" value="1"/>
</dbReference>
<dbReference type="EMBL" id="LQYV01000112">
    <property type="protein sequence ID" value="KYD23384.1"/>
    <property type="molecule type" value="Genomic_DNA"/>
</dbReference>
<dbReference type="Proteomes" id="UP000075517">
    <property type="component" value="Unassembled WGS sequence"/>
</dbReference>
<dbReference type="SUPFAM" id="SSF52402">
    <property type="entry name" value="Adenine nucleotide alpha hydrolases-like"/>
    <property type="match status" value="1"/>
</dbReference>
<dbReference type="RefSeq" id="WP_033008582.1">
    <property type="nucleotide sequence ID" value="NZ_CBCSGJ010000004.1"/>
</dbReference>
<dbReference type="Gene3D" id="3.90.1260.10">
    <property type="entry name" value="Argininosuccinate synthetase, chain A, domain 2"/>
    <property type="match status" value="1"/>
</dbReference>
<dbReference type="FunFam" id="3.90.1260.10:FF:000007">
    <property type="entry name" value="Argininosuccinate synthase"/>
    <property type="match status" value="1"/>
</dbReference>
<keyword evidence="7 10" id="KW-0028">Amino-acid biosynthesis</keyword>
<dbReference type="GO" id="GO:0000050">
    <property type="term" value="P:urea cycle"/>
    <property type="evidence" value="ECO:0007669"/>
    <property type="project" value="TreeGrafter"/>
</dbReference>
<keyword evidence="9 10" id="KW-0067">ATP-binding</keyword>
<evidence type="ECO:0000256" key="5">
    <source>
        <dbReference type="ARBA" id="ARBA00022571"/>
    </source>
</evidence>
<dbReference type="InterPro" id="IPR024074">
    <property type="entry name" value="AS_cat/multimer_dom_body"/>
</dbReference>
<evidence type="ECO:0000313" key="15">
    <source>
        <dbReference type="EMBL" id="KYD34285.1"/>
    </source>
</evidence>
<dbReference type="Proteomes" id="UP000075424">
    <property type="component" value="Unassembled WGS sequence"/>
</dbReference>
<dbReference type="NCBIfam" id="TIGR00032">
    <property type="entry name" value="argG"/>
    <property type="match status" value="1"/>
</dbReference>
<feature type="binding site" evidence="10">
    <location>
        <position position="122"/>
    </location>
    <ligand>
        <name>L-aspartate</name>
        <dbReference type="ChEBI" id="CHEBI:29991"/>
    </ligand>
</feature>
<dbReference type="PANTHER" id="PTHR11587">
    <property type="entry name" value="ARGININOSUCCINATE SYNTHASE"/>
    <property type="match status" value="1"/>
</dbReference>
<dbReference type="HAMAP" id="MF_00005">
    <property type="entry name" value="Arg_succ_synth_type1"/>
    <property type="match status" value="1"/>
</dbReference>
<dbReference type="Proteomes" id="UP000266922">
    <property type="component" value="Unassembled WGS sequence"/>
</dbReference>
<dbReference type="NCBIfam" id="NF001770">
    <property type="entry name" value="PRK00509.1"/>
    <property type="match status" value="1"/>
</dbReference>
<evidence type="ECO:0000256" key="1">
    <source>
        <dbReference type="ARBA" id="ARBA00004967"/>
    </source>
</evidence>
<dbReference type="InterPro" id="IPR048267">
    <property type="entry name" value="Arginosuc_syn_N"/>
</dbReference>
<name>A0A087LHS7_GEOSE</name>
<evidence type="ECO:0000259" key="11">
    <source>
        <dbReference type="Pfam" id="PF00764"/>
    </source>
</evidence>
<dbReference type="GO" id="GO:0005737">
    <property type="term" value="C:cytoplasm"/>
    <property type="evidence" value="ECO:0007669"/>
    <property type="project" value="UniProtKB-SubCell"/>
</dbReference>
<evidence type="ECO:0000256" key="3">
    <source>
        <dbReference type="ARBA" id="ARBA00012286"/>
    </source>
</evidence>
<dbReference type="InterPro" id="IPR001518">
    <property type="entry name" value="Arginosuc_synth"/>
</dbReference>
<evidence type="ECO:0000313" key="14">
    <source>
        <dbReference type="EMBL" id="KYD23384.1"/>
    </source>
</evidence>
<comment type="subcellular location">
    <subcellularLocation>
        <location evidence="10">Cytoplasm</location>
    </subcellularLocation>
</comment>
<dbReference type="GO" id="GO:0005524">
    <property type="term" value="F:ATP binding"/>
    <property type="evidence" value="ECO:0007669"/>
    <property type="project" value="UniProtKB-UniRule"/>
</dbReference>
<feature type="binding site" evidence="10">
    <location>
        <position position="183"/>
    </location>
    <ligand>
        <name>L-citrulline</name>
        <dbReference type="ChEBI" id="CHEBI:57743"/>
    </ligand>
</feature>
<dbReference type="SUPFAM" id="SSF69864">
    <property type="entry name" value="Argininosuccinate synthetase, C-terminal domain"/>
    <property type="match status" value="1"/>
</dbReference>
<feature type="binding site" evidence="10">
    <location>
        <begin position="9"/>
        <end position="17"/>
    </location>
    <ligand>
        <name>ATP</name>
        <dbReference type="ChEBI" id="CHEBI:30616"/>
    </ligand>
</feature>
<keyword evidence="8 10" id="KW-0547">Nucleotide-binding</keyword>
<dbReference type="FunFam" id="1.20.5.470:FF:000002">
    <property type="entry name" value="Argininosuccinate synthase"/>
    <property type="match status" value="1"/>
</dbReference>
<evidence type="ECO:0000313" key="17">
    <source>
        <dbReference type="Proteomes" id="UP000075424"/>
    </source>
</evidence>
<evidence type="ECO:0000256" key="4">
    <source>
        <dbReference type="ARBA" id="ARBA00022490"/>
    </source>
</evidence>
<evidence type="ECO:0000256" key="9">
    <source>
        <dbReference type="ARBA" id="ARBA00022840"/>
    </source>
</evidence>
<evidence type="ECO:0000313" key="13">
    <source>
        <dbReference type="EMBL" id="KAF6510482.1"/>
    </source>
</evidence>
<comment type="catalytic activity">
    <reaction evidence="10">
        <text>L-citrulline + L-aspartate + ATP = 2-(N(omega)-L-arginino)succinate + AMP + diphosphate + H(+)</text>
        <dbReference type="Rhea" id="RHEA:10932"/>
        <dbReference type="ChEBI" id="CHEBI:15378"/>
        <dbReference type="ChEBI" id="CHEBI:29991"/>
        <dbReference type="ChEBI" id="CHEBI:30616"/>
        <dbReference type="ChEBI" id="CHEBI:33019"/>
        <dbReference type="ChEBI" id="CHEBI:57472"/>
        <dbReference type="ChEBI" id="CHEBI:57743"/>
        <dbReference type="ChEBI" id="CHEBI:456215"/>
        <dbReference type="EC" id="6.3.4.5"/>
    </reaction>
</comment>
<organism evidence="15 18">
    <name type="scientific">Geobacillus stearothermophilus</name>
    <name type="common">Bacillus stearothermophilus</name>
    <dbReference type="NCBI Taxonomy" id="1422"/>
    <lineage>
        <taxon>Bacteria</taxon>
        <taxon>Bacillati</taxon>
        <taxon>Bacillota</taxon>
        <taxon>Bacilli</taxon>
        <taxon>Bacillales</taxon>
        <taxon>Anoxybacillaceae</taxon>
        <taxon>Geobacillus</taxon>
    </lineage>
</organism>
<dbReference type="EMBL" id="RCTJ01000087">
    <property type="protein sequence ID" value="RLQ12965.1"/>
    <property type="molecule type" value="Genomic_DNA"/>
</dbReference>
<gene>
    <name evidence="10" type="primary">argG</name>
    <name evidence="14" type="ORF">B4109_2352</name>
    <name evidence="15" type="ORF">B4114_2389</name>
    <name evidence="16" type="ORF">D9548_14535</name>
    <name evidence="13" type="ORF">GS8_2639</name>
</gene>
<feature type="binding site" evidence="10">
    <location>
        <position position="174"/>
    </location>
    <ligand>
        <name>L-citrulline</name>
        <dbReference type="ChEBI" id="CHEBI:57743"/>
    </ligand>
</feature>
<dbReference type="Gene3D" id="1.20.5.470">
    <property type="entry name" value="Single helix bin"/>
    <property type="match status" value="1"/>
</dbReference>
<feature type="binding site" evidence="10">
    <location>
        <position position="271"/>
    </location>
    <ligand>
        <name>L-citrulline</name>
        <dbReference type="ChEBI" id="CHEBI:57743"/>
    </ligand>
</feature>
<keyword evidence="6 10" id="KW-0436">Ligase</keyword>
<accession>A0A087LHS7</accession>
<dbReference type="PATRIC" id="fig|1422.12.peg.455"/>
<keyword evidence="20" id="KW-1185">Reference proteome</keyword>
<dbReference type="Pfam" id="PF00764">
    <property type="entry name" value="Arginosuc_synth"/>
    <property type="match status" value="1"/>
</dbReference>
<dbReference type="EMBL" id="LUCS01000028">
    <property type="protein sequence ID" value="KAF6510482.1"/>
    <property type="molecule type" value="Genomic_DNA"/>
</dbReference>
<comment type="caution">
    <text evidence="15">The sequence shown here is derived from an EMBL/GenBank/DDBJ whole genome shotgun (WGS) entry which is preliminary data.</text>
</comment>
<comment type="pathway">
    <text evidence="1 10">Amino-acid biosynthesis; L-arginine biosynthesis; L-arginine from L-ornithine and carbamoyl phosphate: step 2/3.</text>
</comment>
<dbReference type="GO" id="GO:0004055">
    <property type="term" value="F:argininosuccinate synthase activity"/>
    <property type="evidence" value="ECO:0007669"/>
    <property type="project" value="UniProtKB-UniRule"/>
</dbReference>
<dbReference type="GO" id="GO:0000053">
    <property type="term" value="P:argininosuccinate metabolic process"/>
    <property type="evidence" value="ECO:0007669"/>
    <property type="project" value="TreeGrafter"/>
</dbReference>
<dbReference type="PANTHER" id="PTHR11587:SF2">
    <property type="entry name" value="ARGININOSUCCINATE SYNTHASE"/>
    <property type="match status" value="1"/>
</dbReference>
<proteinExistence type="inferred from homology"/>
<keyword evidence="5 10" id="KW-0055">Arginine biosynthesis</keyword>
<evidence type="ECO:0000313" key="18">
    <source>
        <dbReference type="Proteomes" id="UP000075517"/>
    </source>
</evidence>
<feature type="binding site" evidence="10">
    <location>
        <position position="126"/>
    </location>
    <ligand>
        <name>L-citrulline</name>
        <dbReference type="ChEBI" id="CHEBI:57743"/>
    </ligand>
</feature>
<comment type="subunit">
    <text evidence="2 10">Homotetramer.</text>
</comment>
<dbReference type="InterPro" id="IPR014729">
    <property type="entry name" value="Rossmann-like_a/b/a_fold"/>
</dbReference>
<protein>
    <recommendedName>
        <fullName evidence="3 10">Argininosuccinate synthase</fullName>
        <ecNumber evidence="3 10">6.3.4.5</ecNumber>
    </recommendedName>
    <alternativeName>
        <fullName evidence="10">Citrulline--aspartate ligase</fullName>
    </alternativeName>
</protein>
<dbReference type="Proteomes" id="UP000773850">
    <property type="component" value="Unassembled WGS sequence"/>
</dbReference>
<evidence type="ECO:0000313" key="20">
    <source>
        <dbReference type="Proteomes" id="UP000773850"/>
    </source>
</evidence>
<dbReference type="GO" id="GO:0006526">
    <property type="term" value="P:L-arginine biosynthetic process"/>
    <property type="evidence" value="ECO:0007669"/>
    <property type="project" value="UniProtKB-UniRule"/>
</dbReference>
<reference evidence="17 18" key="1">
    <citation type="submission" date="2016-01" db="EMBL/GenBank/DDBJ databases">
        <title>Draft Genome Sequences of Seven Thermophilic Sporeformers Isolated from Foods.</title>
        <authorList>
            <person name="Berendsen E.M."/>
            <person name="Wells-Bennik M.H."/>
            <person name="Krawcyk A.O."/>
            <person name="De Jong A."/>
            <person name="Holsappel S."/>
            <person name="Eijlander R.T."/>
            <person name="Kuipers O.P."/>
        </authorList>
    </citation>
    <scope>NUCLEOTIDE SEQUENCE [LARGE SCALE GENOMIC DNA]</scope>
    <source>
        <strain evidence="14 17">B4109</strain>
        <strain evidence="15 18">B4114</strain>
    </source>
</reference>
<dbReference type="Gene3D" id="3.40.50.620">
    <property type="entry name" value="HUPs"/>
    <property type="match status" value="1"/>
</dbReference>
<reference evidence="16 19" key="3">
    <citation type="submission" date="2018-10" db="EMBL/GenBank/DDBJ databases">
        <title>Geobacillus stearothermophilus in processing lines of powdered infant formula.</title>
        <authorList>
            <person name="Rhee M.S."/>
            <person name="Choi I.-G."/>
            <person name="Cho T.J."/>
            <person name="Park B."/>
        </authorList>
    </citation>
    <scope>NUCLEOTIDE SEQUENCE [LARGE SCALE GENOMIC DNA]</scope>
    <source>
        <strain evidence="16 19">FHS-PPGT130</strain>
    </source>
</reference>
<feature type="domain" description="Arginosuccinate synthase C-terminal" evidence="12">
    <location>
        <begin position="173"/>
        <end position="390"/>
    </location>
</feature>
<evidence type="ECO:0000256" key="10">
    <source>
        <dbReference type="HAMAP-Rule" id="MF_00005"/>
    </source>
</evidence>
<dbReference type="Pfam" id="PF20979">
    <property type="entry name" value="Arginosuc_syn_C"/>
    <property type="match status" value="1"/>
</dbReference>
<sequence length="406" mass="44613">MANPKLVLAYSGGLDTSVAIKWLQERGYDVIACCLDLGEGKDLDFVKEKALKVGAIKSYVIDVKDEFANEYALIALQANALYEGKYPLVSALSRPLIAKKLVEIAELEGAVAVAHGCTGKGNDQVRFEVSINALNPDLDVIAPVREWSWSREEEIEYAKQHGIPIPVDLDSPFSIDQNLWGRSNECGILEDPWAAPPEEAYELTASLENAPDVPDVIEIGFEQGVPVTLNGKAYPLAQLILELNALAGKHGVGRIDHVENRLVGIKSREVYECPGAITLIKAHKELEDLTLVREVAHFKPIIEQKIAEVIYNGLWFSPLKDALVAFLKETQKNVTGVVRVKLFKGHAIVEGRKSPFSLYDEKLATYTSEDEFDHQAAVGFISLYGLPTKVNSIVNKQHKASVSAGQ</sequence>
<dbReference type="OrthoDB" id="9801641at2"/>
<dbReference type="CDD" id="cd01999">
    <property type="entry name" value="ASS"/>
    <property type="match status" value="1"/>
</dbReference>
<feature type="binding site" evidence="10">
    <location>
        <position position="116"/>
    </location>
    <ligand>
        <name>ATP</name>
        <dbReference type="ChEBI" id="CHEBI:30616"/>
    </ligand>
</feature>
<dbReference type="GeneID" id="89612038"/>
<dbReference type="AlphaFoldDB" id="A0A087LHS7"/>
<evidence type="ECO:0000259" key="12">
    <source>
        <dbReference type="Pfam" id="PF20979"/>
    </source>
</evidence>
<dbReference type="InterPro" id="IPR023434">
    <property type="entry name" value="Arginosuc_synth_type_1_subfam"/>
</dbReference>
<evidence type="ECO:0000256" key="7">
    <source>
        <dbReference type="ARBA" id="ARBA00022605"/>
    </source>
</evidence>
<evidence type="ECO:0000313" key="16">
    <source>
        <dbReference type="EMBL" id="RLQ12965.1"/>
    </source>
</evidence>
<dbReference type="InterPro" id="IPR048268">
    <property type="entry name" value="Arginosuc_syn_C"/>
</dbReference>
<evidence type="ECO:0000256" key="2">
    <source>
        <dbReference type="ARBA" id="ARBA00011881"/>
    </source>
</evidence>
<feature type="binding site" evidence="10">
    <location>
        <position position="118"/>
    </location>
    <ligand>
        <name>L-aspartate</name>
        <dbReference type="ChEBI" id="CHEBI:29991"/>
    </ligand>
</feature>
<dbReference type="EMBL" id="LQYY01000057">
    <property type="protein sequence ID" value="KYD34285.1"/>
    <property type="molecule type" value="Genomic_DNA"/>
</dbReference>
<feature type="binding site" evidence="10">
    <location>
        <position position="122"/>
    </location>
    <ligand>
        <name>L-citrulline</name>
        <dbReference type="ChEBI" id="CHEBI:57743"/>
    </ligand>
</feature>
<comment type="similarity">
    <text evidence="10">Belongs to the argininosuccinate synthase family. Type 1 subfamily.</text>
</comment>
<dbReference type="UniPathway" id="UPA00068">
    <property type="reaction ID" value="UER00113"/>
</dbReference>
<feature type="binding site" evidence="10">
    <location>
        <position position="123"/>
    </location>
    <ligand>
        <name>L-aspartate</name>
        <dbReference type="ChEBI" id="CHEBI:29991"/>
    </ligand>
</feature>
<evidence type="ECO:0000256" key="8">
    <source>
        <dbReference type="ARBA" id="ARBA00022741"/>
    </source>
</evidence>
<keyword evidence="4 10" id="KW-0963">Cytoplasm</keyword>
<dbReference type="FunFam" id="3.40.50.620:FF:000038">
    <property type="entry name" value="Argininosuccinate synthase"/>
    <property type="match status" value="1"/>
</dbReference>
<evidence type="ECO:0000256" key="6">
    <source>
        <dbReference type="ARBA" id="ARBA00022598"/>
    </source>
</evidence>
<feature type="binding site" evidence="10">
    <location>
        <position position="86"/>
    </location>
    <ligand>
        <name>L-citrulline</name>
        <dbReference type="ChEBI" id="CHEBI:57743"/>
    </ligand>
</feature>
<evidence type="ECO:0000313" key="19">
    <source>
        <dbReference type="Proteomes" id="UP000266922"/>
    </source>
</evidence>
<feature type="domain" description="Arginosuccinate synthase-like N-terminal" evidence="11">
    <location>
        <begin position="5"/>
        <end position="164"/>
    </location>
</feature>
<feature type="binding site" evidence="10">
    <location>
        <position position="259"/>
    </location>
    <ligand>
        <name>L-citrulline</name>
        <dbReference type="ChEBI" id="CHEBI:57743"/>
    </ligand>
</feature>
<reference evidence="13 20" key="2">
    <citation type="submission" date="2016-03" db="EMBL/GenBank/DDBJ databases">
        <title>Spore heat resistance.</title>
        <authorList>
            <person name="Boekhorst J."/>
            <person name="Berendsen E.M."/>
            <person name="Wells-Bennik M.H."/>
            <person name="Kuipers O.P."/>
        </authorList>
    </citation>
    <scope>NUCLEOTIDE SEQUENCE [LARGE SCALE GENOMIC DNA]</scope>
    <source>
        <strain evidence="13 20">GS8</strain>
    </source>
</reference>
<dbReference type="InterPro" id="IPR018223">
    <property type="entry name" value="Arginosuc_synth_CS"/>
</dbReference>
<dbReference type="EC" id="6.3.4.5" evidence="3 10"/>
<dbReference type="PROSITE" id="PS00564">
    <property type="entry name" value="ARGININOSUCCIN_SYN_1"/>
    <property type="match status" value="1"/>
</dbReference>
<comment type="caution">
    <text evidence="10">Lacks conserved residue(s) required for the propagation of feature annotation.</text>
</comment>